<keyword evidence="6" id="KW-0464">Manganese</keyword>
<organism evidence="8">
    <name type="scientific">uncultured marine group II/III euryarchaeote KM3_37_C11</name>
    <dbReference type="NCBI Taxonomy" id="1456442"/>
    <lineage>
        <taxon>Archaea</taxon>
        <taxon>Methanobacteriati</taxon>
        <taxon>Methanobacteriota</taxon>
        <taxon>environmental samples</taxon>
    </lineage>
</organism>
<dbReference type="InterPro" id="IPR023042">
    <property type="entry name" value="Peptidase_M17_leu_NH2_pept"/>
</dbReference>
<dbReference type="Gene3D" id="3.40.630.10">
    <property type="entry name" value="Zn peptidases"/>
    <property type="match status" value="1"/>
</dbReference>
<protein>
    <recommendedName>
        <fullName evidence="6">Probable cytosol aminopeptidase</fullName>
        <ecNumber evidence="6">3.4.11.1</ecNumber>
    </recommendedName>
    <alternativeName>
        <fullName evidence="6">Leucine aminopeptidase</fullName>
        <shortName evidence="6">LAP</shortName>
        <ecNumber evidence="6">3.4.11.10</ecNumber>
    </alternativeName>
    <alternativeName>
        <fullName evidence="6">Leucyl aminopeptidase</fullName>
    </alternativeName>
</protein>
<dbReference type="SUPFAM" id="SSF52949">
    <property type="entry name" value="Macro domain-like"/>
    <property type="match status" value="1"/>
</dbReference>
<dbReference type="GO" id="GO:0005737">
    <property type="term" value="C:cytoplasm"/>
    <property type="evidence" value="ECO:0007669"/>
    <property type="project" value="UniProtKB-SubCell"/>
</dbReference>
<name>A0A075H4P2_9EURY</name>
<comment type="subcellular location">
    <subcellularLocation>
        <location evidence="6">Cytoplasm</location>
    </subcellularLocation>
</comment>
<feature type="binding site" evidence="6">
    <location>
        <position position="334"/>
    </location>
    <ligand>
        <name>Mn(2+)</name>
        <dbReference type="ChEBI" id="CHEBI:29035"/>
        <label>2</label>
    </ligand>
</feature>
<comment type="catalytic activity">
    <reaction evidence="6">
        <text>Release of an N-terminal amino acid, preferentially leucine, but not glutamic or aspartic acids.</text>
        <dbReference type="EC" id="3.4.11.10"/>
    </reaction>
</comment>
<feature type="binding site" evidence="6">
    <location>
        <position position="256"/>
    </location>
    <ligand>
        <name>Mn(2+)</name>
        <dbReference type="ChEBI" id="CHEBI:29035"/>
        <label>1</label>
    </ligand>
</feature>
<comment type="cofactor">
    <cofactor evidence="6">
        <name>Mn(2+)</name>
        <dbReference type="ChEBI" id="CHEBI:29035"/>
    </cofactor>
    <text evidence="6">Binds 2 manganese ions per subunit.</text>
</comment>
<dbReference type="InterPro" id="IPR011356">
    <property type="entry name" value="Leucine_aapep/pepB"/>
</dbReference>
<dbReference type="PANTHER" id="PTHR11963:SF23">
    <property type="entry name" value="CYTOSOL AMINOPEPTIDASE"/>
    <property type="match status" value="1"/>
</dbReference>
<dbReference type="GO" id="GO:0070006">
    <property type="term" value="F:metalloaminopeptidase activity"/>
    <property type="evidence" value="ECO:0007669"/>
    <property type="project" value="InterPro"/>
</dbReference>
<feature type="domain" description="Cytosol aminopeptidase" evidence="7">
    <location>
        <begin position="330"/>
        <end position="337"/>
    </location>
</feature>
<gene>
    <name evidence="8" type="primary">CARP</name>
    <name evidence="6 8" type="synonym">pepA</name>
</gene>
<accession>A0A075H4P2</accession>
<dbReference type="Pfam" id="PF00883">
    <property type="entry name" value="Peptidase_M17"/>
    <property type="match status" value="1"/>
</dbReference>
<evidence type="ECO:0000256" key="1">
    <source>
        <dbReference type="ARBA" id="ARBA00000135"/>
    </source>
</evidence>
<dbReference type="CDD" id="cd00433">
    <property type="entry name" value="Peptidase_M17"/>
    <property type="match status" value="1"/>
</dbReference>
<evidence type="ECO:0000256" key="6">
    <source>
        <dbReference type="HAMAP-Rule" id="MF_00181"/>
    </source>
</evidence>
<comment type="function">
    <text evidence="6">Presumably involved in the processing and regular turnover of intracellular proteins. Catalyzes the removal of unsubstituted N-terminal amino acids from various peptides.</text>
</comment>
<comment type="catalytic activity">
    <reaction evidence="1 6">
        <text>Release of an N-terminal amino acid, Xaa-|-Yaa-, in which Xaa is preferably Leu, but may be other amino acids including Pro although not Arg or Lys, and Yaa may be Pro. Amino acid amides and methyl esters are also readily hydrolyzed, but rates on arylamides are exceedingly low.</text>
        <dbReference type="EC" id="3.4.11.1"/>
    </reaction>
</comment>
<keyword evidence="5 6" id="KW-0378">Hydrolase</keyword>
<feature type="binding site" evidence="6">
    <location>
        <position position="332"/>
    </location>
    <ligand>
        <name>Mn(2+)</name>
        <dbReference type="ChEBI" id="CHEBI:29035"/>
        <label>1</label>
    </ligand>
</feature>
<dbReference type="EMBL" id="KF900863">
    <property type="protein sequence ID" value="AIF09442.1"/>
    <property type="molecule type" value="Genomic_DNA"/>
</dbReference>
<keyword evidence="4 6" id="KW-0645">Protease</keyword>
<feature type="binding site" evidence="6">
    <location>
        <position position="273"/>
    </location>
    <ligand>
        <name>Mn(2+)</name>
        <dbReference type="ChEBI" id="CHEBI:29035"/>
        <label>2</label>
    </ligand>
</feature>
<keyword evidence="3 6" id="KW-0031">Aminopeptidase</keyword>
<feature type="active site" evidence="6">
    <location>
        <position position="263"/>
    </location>
</feature>
<dbReference type="PROSITE" id="PS00631">
    <property type="entry name" value="CYTOSOL_AP"/>
    <property type="match status" value="1"/>
</dbReference>
<proteinExistence type="inferred from homology"/>
<dbReference type="Gene3D" id="3.40.220.10">
    <property type="entry name" value="Leucine Aminopeptidase, subunit E, domain 1"/>
    <property type="match status" value="1"/>
</dbReference>
<dbReference type="InterPro" id="IPR000819">
    <property type="entry name" value="Peptidase_M17_C"/>
</dbReference>
<dbReference type="NCBIfam" id="NF002083">
    <property type="entry name" value="PRK00913.3-5"/>
    <property type="match status" value="1"/>
</dbReference>
<reference evidence="8" key="1">
    <citation type="journal article" date="2014" name="Genome Biol. Evol.">
        <title>Pangenome evidence for extensive interdomain horizontal transfer affecting lineage core and shell genes in uncultured planktonic thaumarchaeota and euryarchaeota.</title>
        <authorList>
            <person name="Deschamps P."/>
            <person name="Zivanovic Y."/>
            <person name="Moreira D."/>
            <person name="Rodriguez-Valera F."/>
            <person name="Lopez-Garcia P."/>
        </authorList>
    </citation>
    <scope>NUCLEOTIDE SEQUENCE</scope>
</reference>
<dbReference type="AlphaFoldDB" id="A0A075H4P2"/>
<dbReference type="PRINTS" id="PR00481">
    <property type="entry name" value="LAMNOPPTDASE"/>
</dbReference>
<dbReference type="EC" id="3.4.11.10" evidence="6"/>
<dbReference type="Pfam" id="PF02789">
    <property type="entry name" value="Peptidase_M17_N"/>
    <property type="match status" value="1"/>
</dbReference>
<feature type="binding site" evidence="6">
    <location>
        <position position="334"/>
    </location>
    <ligand>
        <name>Mn(2+)</name>
        <dbReference type="ChEBI" id="CHEBI:29035"/>
        <label>1</label>
    </ligand>
</feature>
<dbReference type="EC" id="3.4.11.1" evidence="6"/>
<feature type="active site" evidence="6">
    <location>
        <position position="336"/>
    </location>
</feature>
<dbReference type="GO" id="GO:0006508">
    <property type="term" value="P:proteolysis"/>
    <property type="evidence" value="ECO:0007669"/>
    <property type="project" value="UniProtKB-KW"/>
</dbReference>
<evidence type="ECO:0000259" key="7">
    <source>
        <dbReference type="PROSITE" id="PS00631"/>
    </source>
</evidence>
<keyword evidence="6" id="KW-0963">Cytoplasm</keyword>
<dbReference type="InterPro" id="IPR008283">
    <property type="entry name" value="Peptidase_M17_N"/>
</dbReference>
<evidence type="ECO:0000256" key="3">
    <source>
        <dbReference type="ARBA" id="ARBA00022438"/>
    </source>
</evidence>
<evidence type="ECO:0000256" key="5">
    <source>
        <dbReference type="ARBA" id="ARBA00022801"/>
    </source>
</evidence>
<dbReference type="InterPro" id="IPR043472">
    <property type="entry name" value="Macro_dom-like"/>
</dbReference>
<dbReference type="PANTHER" id="PTHR11963">
    <property type="entry name" value="LEUCINE AMINOPEPTIDASE-RELATED"/>
    <property type="match status" value="1"/>
</dbReference>
<sequence>MKINLREGDIYEAKNSILLFLSEEQVKNLDSKLVDLLDNAIHAGNFKGKEREVLLVPSSGRSFDRVVLVGIGKRGKLTNEIFRRAAHNGLRVFSKLKAKEFSTFAEYDVDIVRALSDGFRLSNYSFDKYKTKTDEKFSRIGKIDMYVHEIKEDFKKAIEFSEVTCEAANFVRDLQTDDADVVNPEYLADLAKSMSTKYRLHLELLDRAALKRKGLGLLLGVGQGSRFEPHLIILEYKGDPNSKEKLAIVGKGVTYDTGGLDIKLRSMKEMNMDMSGAAVALGVIRAAAELKLKKNILAVAPVVENAVGTNSYKPGTILDSYLGKTVEIGNTDAEGRLALADAMAYVVKNYKPARIVDFATLTGSIVAALGEDYAGLFSTDKSVDKIISAGEYVGEDVWRMPLPKDYEALLKSKRADLNNISSSKYGGSITAALFLKNFVGETPWTHIDIAGTASREKQKHYWPKYGTGFGVRLMLEWLRKN</sequence>
<evidence type="ECO:0000256" key="2">
    <source>
        <dbReference type="ARBA" id="ARBA00009528"/>
    </source>
</evidence>
<dbReference type="SUPFAM" id="SSF53187">
    <property type="entry name" value="Zn-dependent exopeptidases"/>
    <property type="match status" value="1"/>
</dbReference>
<feature type="binding site" evidence="6">
    <location>
        <position position="256"/>
    </location>
    <ligand>
        <name>Mn(2+)</name>
        <dbReference type="ChEBI" id="CHEBI:29035"/>
        <label>2</label>
    </ligand>
</feature>
<feature type="binding site" evidence="6">
    <location>
        <position position="251"/>
    </location>
    <ligand>
        <name>Mn(2+)</name>
        <dbReference type="ChEBI" id="CHEBI:29035"/>
        <label>2</label>
    </ligand>
</feature>
<evidence type="ECO:0000256" key="4">
    <source>
        <dbReference type="ARBA" id="ARBA00022670"/>
    </source>
</evidence>
<evidence type="ECO:0000313" key="8">
    <source>
        <dbReference type="EMBL" id="AIF09442.1"/>
    </source>
</evidence>
<dbReference type="GO" id="GO:0030145">
    <property type="term" value="F:manganese ion binding"/>
    <property type="evidence" value="ECO:0007669"/>
    <property type="project" value="UniProtKB-UniRule"/>
</dbReference>
<keyword evidence="6" id="KW-0479">Metal-binding</keyword>
<dbReference type="HAMAP" id="MF_00181">
    <property type="entry name" value="Cytosol_peptidase_M17"/>
    <property type="match status" value="1"/>
</dbReference>
<comment type="similarity">
    <text evidence="2 6">Belongs to the peptidase M17 family.</text>
</comment>